<dbReference type="EMBL" id="CP021434">
    <property type="protein sequence ID" value="ARU63684.1"/>
    <property type="molecule type" value="Genomic_DNA"/>
</dbReference>
<protein>
    <recommendedName>
        <fullName evidence="3">HEPN domain-containing protein</fullName>
    </recommendedName>
</protein>
<evidence type="ECO:0008006" key="3">
    <source>
        <dbReference type="Google" id="ProtNLM"/>
    </source>
</evidence>
<proteinExistence type="predicted"/>
<evidence type="ECO:0000313" key="1">
    <source>
        <dbReference type="EMBL" id="ARU63684.1"/>
    </source>
</evidence>
<evidence type="ECO:0000313" key="2">
    <source>
        <dbReference type="Proteomes" id="UP000195437"/>
    </source>
</evidence>
<accession>A0A1Y0IWG9</accession>
<dbReference type="OrthoDB" id="2618287at2"/>
<dbReference type="KEGG" id="tum:CBW65_23670"/>
<gene>
    <name evidence="1" type="ORF">CBW65_23670</name>
</gene>
<organism evidence="1 2">
    <name type="scientific">Tumebacillus avium</name>
    <dbReference type="NCBI Taxonomy" id="1903704"/>
    <lineage>
        <taxon>Bacteria</taxon>
        <taxon>Bacillati</taxon>
        <taxon>Bacillota</taxon>
        <taxon>Bacilli</taxon>
        <taxon>Bacillales</taxon>
        <taxon>Alicyclobacillaceae</taxon>
        <taxon>Tumebacillus</taxon>
    </lineage>
</organism>
<dbReference type="Proteomes" id="UP000195437">
    <property type="component" value="Chromosome"/>
</dbReference>
<dbReference type="RefSeq" id="WP_087459016.1">
    <property type="nucleotide sequence ID" value="NZ_CP021434.1"/>
</dbReference>
<reference evidence="2" key="1">
    <citation type="submission" date="2017-05" db="EMBL/GenBank/DDBJ databases">
        <authorList>
            <person name="Sung H."/>
        </authorList>
    </citation>
    <scope>NUCLEOTIDE SEQUENCE [LARGE SCALE GENOMIC DNA]</scope>
    <source>
        <strain evidence="2">AR23208</strain>
    </source>
</reference>
<keyword evidence="2" id="KW-1185">Reference proteome</keyword>
<dbReference type="AlphaFoldDB" id="A0A1Y0IWG9"/>
<sequence length="127" mass="15339">MSEKQMWYDVSYMQELMRAAFWDAYEAYEALHNNHGDQRFSIAMNYLVLSHQSYVELNRMKHEKDLSHYEIDGFLTAYDEYKFELKKVITAKDENTSWLYSKKEMLLESWKSTNEFLSNYIKSATKK</sequence>
<name>A0A1Y0IWG9_9BACL</name>